<evidence type="ECO:0000313" key="3">
    <source>
        <dbReference type="Proteomes" id="UP000286510"/>
    </source>
</evidence>
<keyword evidence="1" id="KW-0732">Signal</keyword>
<dbReference type="EMBL" id="QUTF01015729">
    <property type="protein sequence ID" value="RHZ08705.1"/>
    <property type="molecule type" value="Genomic_DNA"/>
</dbReference>
<evidence type="ECO:0000256" key="1">
    <source>
        <dbReference type="SAM" id="SignalP"/>
    </source>
</evidence>
<feature type="chain" id="PRO_5019495822" evidence="1">
    <location>
        <begin position="16"/>
        <end position="160"/>
    </location>
</feature>
<dbReference type="VEuPathDB" id="FungiDB:H257_19375"/>
<organism evidence="2 3">
    <name type="scientific">Aphanomyces astaci</name>
    <name type="common">Crayfish plague agent</name>
    <dbReference type="NCBI Taxonomy" id="112090"/>
    <lineage>
        <taxon>Eukaryota</taxon>
        <taxon>Sar</taxon>
        <taxon>Stramenopiles</taxon>
        <taxon>Oomycota</taxon>
        <taxon>Saprolegniomycetes</taxon>
        <taxon>Saprolegniales</taxon>
        <taxon>Verrucalvaceae</taxon>
        <taxon>Aphanomyces</taxon>
    </lineage>
</organism>
<proteinExistence type="predicted"/>
<name>A0A418E9A8_APHAT</name>
<feature type="signal peptide" evidence="1">
    <location>
        <begin position="1"/>
        <end position="15"/>
    </location>
</feature>
<dbReference type="Proteomes" id="UP000286510">
    <property type="component" value="Unassembled WGS sequence"/>
</dbReference>
<reference evidence="2 3" key="1">
    <citation type="submission" date="2018-08" db="EMBL/GenBank/DDBJ databases">
        <title>Aphanomyces genome sequencing and annotation.</title>
        <authorList>
            <person name="Minardi D."/>
            <person name="Oidtmann B."/>
            <person name="Van Der Giezen M."/>
            <person name="Studholme D.J."/>
        </authorList>
    </citation>
    <scope>NUCLEOTIDE SEQUENCE [LARGE SCALE GENOMIC DNA]</scope>
    <source>
        <strain evidence="2 3">FDL457</strain>
    </source>
</reference>
<sequence>MKFLAALVHAAVAAASEVVFDNARSITGPFGQGFSLIDTTWAVRFRTPAPDLPDCTKSIAFGFIPISDPVDGANYQYQWTPNPPIDVAFNTTYWFTVNSTSITWAKRPTWVEGHKKFYKANDPLGDVRIAYRNGGGPWTLLSLIYGRDIPSLQVHATYGS</sequence>
<dbReference type="AlphaFoldDB" id="A0A418E9A8"/>
<protein>
    <submittedName>
        <fullName evidence="2">Uncharacterized protein</fullName>
    </submittedName>
</protein>
<comment type="caution">
    <text evidence="2">The sequence shown here is derived from an EMBL/GenBank/DDBJ whole genome shotgun (WGS) entry which is preliminary data.</text>
</comment>
<evidence type="ECO:0000313" key="2">
    <source>
        <dbReference type="EMBL" id="RHZ08705.1"/>
    </source>
</evidence>
<gene>
    <name evidence="2" type="ORF">DYB26_013206</name>
</gene>
<accession>A0A418E9A8</accession>